<comment type="caution">
    <text evidence="2">The sequence shown here is derived from an EMBL/GenBank/DDBJ whole genome shotgun (WGS) entry which is preliminary data.</text>
</comment>
<reference evidence="2" key="2">
    <citation type="submission" date="2023-04" db="EMBL/GenBank/DDBJ databases">
        <authorList>
            <person name="Bruccoleri R.E."/>
            <person name="Oakeley E.J."/>
            <person name="Faust A.-M."/>
            <person name="Dessus-Babus S."/>
            <person name="Altorfer M."/>
            <person name="Burckhardt D."/>
            <person name="Oertli M."/>
            <person name="Naumann U."/>
            <person name="Petersen F."/>
            <person name="Wong J."/>
        </authorList>
    </citation>
    <scope>NUCLEOTIDE SEQUENCE</scope>
    <source>
        <strain evidence="2">GSM-AAB239-AS_SAM_17_03QT</strain>
        <tissue evidence="2">Leaf</tissue>
    </source>
</reference>
<reference evidence="2" key="1">
    <citation type="journal article" date="2023" name="GigaByte">
        <title>Genome assembly of the bearded iris, Iris pallida Lam.</title>
        <authorList>
            <person name="Bruccoleri R.E."/>
            <person name="Oakeley E.J."/>
            <person name="Faust A.M.E."/>
            <person name="Altorfer M."/>
            <person name="Dessus-Babus S."/>
            <person name="Burckhardt D."/>
            <person name="Oertli M."/>
            <person name="Naumann U."/>
            <person name="Petersen F."/>
            <person name="Wong J."/>
        </authorList>
    </citation>
    <scope>NUCLEOTIDE SEQUENCE</scope>
    <source>
        <strain evidence="2">GSM-AAB239-AS_SAM_17_03QT</strain>
    </source>
</reference>
<feature type="region of interest" description="Disordered" evidence="1">
    <location>
        <begin position="1"/>
        <end position="21"/>
    </location>
</feature>
<accession>A0AAX6GAE1</accession>
<evidence type="ECO:0000313" key="2">
    <source>
        <dbReference type="EMBL" id="KAJ6825660.1"/>
    </source>
</evidence>
<keyword evidence="3" id="KW-1185">Reference proteome</keyword>
<organism evidence="2 3">
    <name type="scientific">Iris pallida</name>
    <name type="common">Sweet iris</name>
    <dbReference type="NCBI Taxonomy" id="29817"/>
    <lineage>
        <taxon>Eukaryota</taxon>
        <taxon>Viridiplantae</taxon>
        <taxon>Streptophyta</taxon>
        <taxon>Embryophyta</taxon>
        <taxon>Tracheophyta</taxon>
        <taxon>Spermatophyta</taxon>
        <taxon>Magnoliopsida</taxon>
        <taxon>Liliopsida</taxon>
        <taxon>Asparagales</taxon>
        <taxon>Iridaceae</taxon>
        <taxon>Iridoideae</taxon>
        <taxon>Irideae</taxon>
        <taxon>Iris</taxon>
    </lineage>
</organism>
<evidence type="ECO:0000313" key="3">
    <source>
        <dbReference type="Proteomes" id="UP001140949"/>
    </source>
</evidence>
<proteinExistence type="predicted"/>
<dbReference type="Proteomes" id="UP001140949">
    <property type="component" value="Unassembled WGS sequence"/>
</dbReference>
<protein>
    <submittedName>
        <fullName evidence="2">Uncharacterized protein</fullName>
    </submittedName>
</protein>
<dbReference type="AlphaFoldDB" id="A0AAX6GAE1"/>
<gene>
    <name evidence="2" type="ORF">M6B38_377475</name>
</gene>
<sequence length="104" mass="11566">MSERPPSSHISCHSRQPEPYPDPCVRVLPILFHRITNIKTLCPCRQADTDVTSLCPQKPDQTSCNKFSTTSPASTTITKTKSINATTTDIYLQIRSADPAPPRR</sequence>
<evidence type="ECO:0000256" key="1">
    <source>
        <dbReference type="SAM" id="MobiDB-lite"/>
    </source>
</evidence>
<name>A0AAX6GAE1_IRIPA</name>
<dbReference type="EMBL" id="JANAVB010021599">
    <property type="protein sequence ID" value="KAJ6825660.1"/>
    <property type="molecule type" value="Genomic_DNA"/>
</dbReference>